<keyword evidence="2" id="KW-1185">Reference proteome</keyword>
<dbReference type="Gene3D" id="3.30.160.100">
    <property type="entry name" value="Ribosome hibernation promotion factor-like"/>
    <property type="match status" value="1"/>
</dbReference>
<protein>
    <submittedName>
        <fullName evidence="1">Putative sigma-54 modulation protein</fullName>
    </submittedName>
</protein>
<dbReference type="AlphaFoldDB" id="A0A1I3DW16"/>
<dbReference type="EMBL" id="FOQO01000001">
    <property type="protein sequence ID" value="SFH90927.1"/>
    <property type="molecule type" value="Genomic_DNA"/>
</dbReference>
<dbReference type="STRING" id="1477437.SAMN05444682_101660"/>
<organism evidence="1 2">
    <name type="scientific">Parapedobacter indicus</name>
    <dbReference type="NCBI Taxonomy" id="1477437"/>
    <lineage>
        <taxon>Bacteria</taxon>
        <taxon>Pseudomonadati</taxon>
        <taxon>Bacteroidota</taxon>
        <taxon>Sphingobacteriia</taxon>
        <taxon>Sphingobacteriales</taxon>
        <taxon>Sphingobacteriaceae</taxon>
        <taxon>Parapedobacter</taxon>
    </lineage>
</organism>
<dbReference type="CDD" id="cd00552">
    <property type="entry name" value="RaiA"/>
    <property type="match status" value="1"/>
</dbReference>
<dbReference type="Proteomes" id="UP000198670">
    <property type="component" value="Unassembled WGS sequence"/>
</dbReference>
<dbReference type="RefSeq" id="WP_090624142.1">
    <property type="nucleotide sequence ID" value="NZ_FOQO01000001.1"/>
</dbReference>
<accession>A0A1I3DW16</accession>
<dbReference type="NCBIfam" id="TIGR00741">
    <property type="entry name" value="yfiA"/>
    <property type="match status" value="1"/>
</dbReference>
<proteinExistence type="predicted"/>
<name>A0A1I3DW16_9SPHI</name>
<evidence type="ECO:0000313" key="2">
    <source>
        <dbReference type="Proteomes" id="UP000198670"/>
    </source>
</evidence>
<dbReference type="Pfam" id="PF02482">
    <property type="entry name" value="Ribosomal_S30AE"/>
    <property type="match status" value="1"/>
</dbReference>
<sequence length="115" mass="13355">MNIIVQSIRFDADRKLIQFIQKKVNKLDQFFDQIIDGECYLKLENVEDEANKITEFKLNIPGSQLFAKAQAKSFEEATDIAIESLRRQINKHKTKTRTNASNHKELLSMVDERLG</sequence>
<dbReference type="SUPFAM" id="SSF69754">
    <property type="entry name" value="Ribosome binding protein Y (YfiA homologue)"/>
    <property type="match status" value="1"/>
</dbReference>
<gene>
    <name evidence="1" type="ORF">SAMN05444682_101660</name>
</gene>
<evidence type="ECO:0000313" key="1">
    <source>
        <dbReference type="EMBL" id="SFH90927.1"/>
    </source>
</evidence>
<dbReference type="InterPro" id="IPR036567">
    <property type="entry name" value="RHF-like"/>
</dbReference>
<dbReference type="OrthoDB" id="9808702at2"/>
<reference evidence="1 2" key="1">
    <citation type="submission" date="2016-10" db="EMBL/GenBank/DDBJ databases">
        <authorList>
            <person name="de Groot N.N."/>
        </authorList>
    </citation>
    <scope>NUCLEOTIDE SEQUENCE [LARGE SCALE GENOMIC DNA]</scope>
    <source>
        <strain evidence="1 2">RK1</strain>
    </source>
</reference>
<dbReference type="InterPro" id="IPR003489">
    <property type="entry name" value="RHF/RaiA"/>
</dbReference>